<name>A4JW98_BURVG</name>
<gene>
    <name evidence="1" type="ordered locus">Bcep1808_7681</name>
</gene>
<organism evidence="1 2">
    <name type="scientific">Burkholderia vietnamiensis (strain G4 / LMG 22486)</name>
    <name type="common">Burkholderia cepacia (strain R1808)</name>
    <dbReference type="NCBI Taxonomy" id="269482"/>
    <lineage>
        <taxon>Bacteria</taxon>
        <taxon>Pseudomonadati</taxon>
        <taxon>Pseudomonadota</taxon>
        <taxon>Betaproteobacteria</taxon>
        <taxon>Burkholderiales</taxon>
        <taxon>Burkholderiaceae</taxon>
        <taxon>Burkholderia</taxon>
        <taxon>Burkholderia cepacia complex</taxon>
    </lineage>
</organism>
<reference evidence="1 2" key="1">
    <citation type="submission" date="2007-03" db="EMBL/GenBank/DDBJ databases">
        <title>Complete sequence of plasmid pBVIE05 of Burkholderia vietnamiensis G4.</title>
        <authorList>
            <consortium name="US DOE Joint Genome Institute"/>
            <person name="Copeland A."/>
            <person name="Lucas S."/>
            <person name="Lapidus A."/>
            <person name="Barry K."/>
            <person name="Detter J.C."/>
            <person name="Glavina del Rio T."/>
            <person name="Hammon N."/>
            <person name="Israni S."/>
            <person name="Dalin E."/>
            <person name="Tice H."/>
            <person name="Pitluck S."/>
            <person name="Chain P."/>
            <person name="Malfatti S."/>
            <person name="Shin M."/>
            <person name="Vergez L."/>
            <person name="Schmutz J."/>
            <person name="Larimer F."/>
            <person name="Land M."/>
            <person name="Hauser L."/>
            <person name="Kyrpides N."/>
            <person name="Tiedje J."/>
            <person name="Richardson P."/>
        </authorList>
    </citation>
    <scope>NUCLEOTIDE SEQUENCE [LARGE SCALE GENOMIC DNA]</scope>
    <source>
        <strain evidence="2">G4 / LMG 22486</strain>
        <plasmid evidence="1 2">pBVIE05</plasmid>
    </source>
</reference>
<evidence type="ECO:0000313" key="2">
    <source>
        <dbReference type="Proteomes" id="UP000002287"/>
    </source>
</evidence>
<proteinExistence type="predicted"/>
<geneLocation type="plasmid" evidence="1 2">
    <name>pBVIE05</name>
</geneLocation>
<evidence type="ECO:0000313" key="1">
    <source>
        <dbReference type="EMBL" id="ABO60551.1"/>
    </source>
</evidence>
<dbReference type="AlphaFoldDB" id="A4JW98"/>
<dbReference type="HOGENOM" id="CLU_1746244_0_0_4"/>
<accession>A4JW98</accession>
<protein>
    <submittedName>
        <fullName evidence="1">Uncharacterized protein</fullName>
    </submittedName>
</protein>
<dbReference type="Proteomes" id="UP000002287">
    <property type="component" value="Plasmid pBVIE05"/>
</dbReference>
<sequence>MRELEPCPTCGSGDVGGASGIVHCYRCKAEMRAATTPEAAERWNIRAVFIRHGFIIPTDSEAIYRAARALLEHDRERRGNPGEDAMQTAARDLPDGYELRVCLERGAGWVEFYAPDGEAVDLADDTDDGMTGRIRSATQAAIEHAKERT</sequence>
<keyword evidence="1" id="KW-0614">Plasmid</keyword>
<dbReference type="EMBL" id="CP000621">
    <property type="protein sequence ID" value="ABO60551.1"/>
    <property type="molecule type" value="Genomic_DNA"/>
</dbReference>
<dbReference type="KEGG" id="bvi:Bcep1808_7681"/>